<feature type="active site" description="Tele-phosphohistidine intermediate" evidence="2">
    <location>
        <position position="8"/>
    </location>
</feature>
<evidence type="ECO:0000313" key="4">
    <source>
        <dbReference type="EMBL" id="CDR30829.1"/>
    </source>
</evidence>
<feature type="binding site" evidence="3">
    <location>
        <begin position="7"/>
        <end position="14"/>
    </location>
    <ligand>
        <name>substrate</name>
    </ligand>
</feature>
<dbReference type="RefSeq" id="WP_052670007.1">
    <property type="nucleotide sequence ID" value="NZ_FUZK01000001.1"/>
</dbReference>
<dbReference type="OrthoDB" id="9782128at2"/>
<dbReference type="PANTHER" id="PTHR46517">
    <property type="entry name" value="FRUCTOSE-2,6-BISPHOSPHATASE TIGAR"/>
    <property type="match status" value="1"/>
</dbReference>
<dbReference type="AlphaFoldDB" id="A0A061ABP2"/>
<dbReference type="GO" id="GO:0043456">
    <property type="term" value="P:regulation of pentose-phosphate shunt"/>
    <property type="evidence" value="ECO:0007669"/>
    <property type="project" value="TreeGrafter"/>
</dbReference>
<sequence>MIIAMIRHGETDYNKKQLVQGRMDNPLNSEGIHQAETLGTYLRDNNETFDVLISSPLKRALKTAEIVGSYIGLQVNYTDKNLLERDFGPFEGKSIDEVLPIITLDDFRKDGFEDNPSLQSRILSAVQRISNLHSHQKVLIVAHAHVIKSLIILSNKDKFTYTNHFVGNSSIVYFKITDDTVEVIKQYDL</sequence>
<dbReference type="InterPro" id="IPR051695">
    <property type="entry name" value="Phosphoglycerate_Mutase"/>
</dbReference>
<dbReference type="InterPro" id="IPR013078">
    <property type="entry name" value="His_Pase_superF_clade-1"/>
</dbReference>
<dbReference type="InterPro" id="IPR001345">
    <property type="entry name" value="PG/BPGM_mutase_AS"/>
</dbReference>
<dbReference type="GO" id="GO:0045820">
    <property type="term" value="P:negative regulation of glycolytic process"/>
    <property type="evidence" value="ECO:0007669"/>
    <property type="project" value="TreeGrafter"/>
</dbReference>
<proteinExistence type="predicted"/>
<dbReference type="PATRIC" id="fig|35623.3.peg.756"/>
<protein>
    <submittedName>
        <fullName evidence="4">Phosphoglycerate mutase</fullName>
    </submittedName>
</protein>
<dbReference type="PANTHER" id="PTHR46517:SF1">
    <property type="entry name" value="FRUCTOSE-2,6-BISPHOSPHATASE TIGAR"/>
    <property type="match status" value="1"/>
</dbReference>
<dbReference type="InParanoid" id="A0A061ABP2"/>
<organism evidence="4 5">
    <name type="scientific">Acholeplasma oculi</name>
    <dbReference type="NCBI Taxonomy" id="35623"/>
    <lineage>
        <taxon>Bacteria</taxon>
        <taxon>Bacillati</taxon>
        <taxon>Mycoplasmatota</taxon>
        <taxon>Mollicutes</taxon>
        <taxon>Acholeplasmatales</taxon>
        <taxon>Acholeplasmataceae</taxon>
        <taxon>Acholeplasma</taxon>
    </lineage>
</organism>
<name>A0A061ABP2_9MOLU</name>
<evidence type="ECO:0000313" key="5">
    <source>
        <dbReference type="Proteomes" id="UP000032434"/>
    </source>
</evidence>
<feature type="binding site" evidence="3">
    <location>
        <position position="59"/>
    </location>
    <ligand>
        <name>substrate</name>
    </ligand>
</feature>
<evidence type="ECO:0000256" key="1">
    <source>
        <dbReference type="ARBA" id="ARBA00022801"/>
    </source>
</evidence>
<reference evidence="5" key="1">
    <citation type="submission" date="2014-05" db="EMBL/GenBank/DDBJ databases">
        <authorList>
            <person name="Kube M."/>
        </authorList>
    </citation>
    <scope>NUCLEOTIDE SEQUENCE [LARGE SCALE GENOMIC DNA]</scope>
</reference>
<dbReference type="KEGG" id="aoc:Aocu_07560"/>
<dbReference type="FunCoup" id="A0A061ABP2">
    <property type="interactions" value="214"/>
</dbReference>
<accession>A0A061ABP2</accession>
<dbReference type="GO" id="GO:0005829">
    <property type="term" value="C:cytosol"/>
    <property type="evidence" value="ECO:0007669"/>
    <property type="project" value="TreeGrafter"/>
</dbReference>
<dbReference type="Proteomes" id="UP000032434">
    <property type="component" value="Chromosome 1"/>
</dbReference>
<evidence type="ECO:0000256" key="2">
    <source>
        <dbReference type="PIRSR" id="PIRSR613078-1"/>
    </source>
</evidence>
<dbReference type="InterPro" id="IPR029033">
    <property type="entry name" value="His_PPase_superfam"/>
</dbReference>
<gene>
    <name evidence="4" type="ORF">Aocu_07560</name>
</gene>
<evidence type="ECO:0000256" key="3">
    <source>
        <dbReference type="PIRSR" id="PIRSR613078-2"/>
    </source>
</evidence>
<dbReference type="CDD" id="cd07067">
    <property type="entry name" value="HP_PGM_like"/>
    <property type="match status" value="1"/>
</dbReference>
<dbReference type="PROSITE" id="PS00175">
    <property type="entry name" value="PG_MUTASE"/>
    <property type="match status" value="1"/>
</dbReference>
<dbReference type="SUPFAM" id="SSF53254">
    <property type="entry name" value="Phosphoglycerate mutase-like"/>
    <property type="match status" value="1"/>
</dbReference>
<dbReference type="HOGENOM" id="CLU_033323_9_5_14"/>
<dbReference type="GO" id="GO:0004331">
    <property type="term" value="F:fructose-2,6-bisphosphate 2-phosphatase activity"/>
    <property type="evidence" value="ECO:0007669"/>
    <property type="project" value="TreeGrafter"/>
</dbReference>
<dbReference type="Gene3D" id="3.40.50.1240">
    <property type="entry name" value="Phosphoglycerate mutase-like"/>
    <property type="match status" value="1"/>
</dbReference>
<dbReference type="EMBL" id="LK028559">
    <property type="protein sequence ID" value="CDR30829.1"/>
    <property type="molecule type" value="Genomic_DNA"/>
</dbReference>
<dbReference type="Pfam" id="PF00300">
    <property type="entry name" value="His_Phos_1"/>
    <property type="match status" value="1"/>
</dbReference>
<keyword evidence="5" id="KW-1185">Reference proteome</keyword>
<dbReference type="STRING" id="35623.Aocu_07560"/>
<feature type="active site" description="Proton donor/acceptor" evidence="2">
    <location>
        <position position="84"/>
    </location>
</feature>
<dbReference type="SMART" id="SM00855">
    <property type="entry name" value="PGAM"/>
    <property type="match status" value="1"/>
</dbReference>
<keyword evidence="1" id="KW-0378">Hydrolase</keyword>